<protein>
    <submittedName>
        <fullName evidence="2">Uncharacterized protein</fullName>
    </submittedName>
</protein>
<feature type="compositionally biased region" description="Polar residues" evidence="1">
    <location>
        <begin position="1"/>
        <end position="13"/>
    </location>
</feature>
<reference evidence="2" key="1">
    <citation type="journal article" date="2021" name="bioRxiv">
        <title>Unraveling nitrogen, sulfur and carbon metabolic pathways and microbial community transcriptional responses to substrate deprivation and toxicity stresses in a bioreactor mimicking anoxic brackish coastal sediment conditions.</title>
        <authorList>
            <person name="Martins P.D."/>
            <person name="Echeveste M.J."/>
            <person name="Arshad A."/>
            <person name="Kurth J."/>
            <person name="Ouboter H."/>
            <person name="Jetten M.S.M."/>
            <person name="Welte C.U."/>
        </authorList>
    </citation>
    <scope>NUCLEOTIDE SEQUENCE</scope>
    <source>
        <strain evidence="2">MAG_39</strain>
    </source>
</reference>
<feature type="compositionally biased region" description="Basic and acidic residues" evidence="1">
    <location>
        <begin position="59"/>
        <end position="92"/>
    </location>
</feature>
<dbReference type="Proteomes" id="UP000705867">
    <property type="component" value="Unassembled WGS sequence"/>
</dbReference>
<organism evidence="2 3">
    <name type="scientific">Candidatus Nitrobium versatile</name>
    <dbReference type="NCBI Taxonomy" id="2884831"/>
    <lineage>
        <taxon>Bacteria</taxon>
        <taxon>Pseudomonadati</taxon>
        <taxon>Nitrospirota</taxon>
        <taxon>Nitrospiria</taxon>
        <taxon>Nitrospirales</taxon>
        <taxon>Nitrospiraceae</taxon>
        <taxon>Candidatus Nitrobium</taxon>
    </lineage>
</organism>
<evidence type="ECO:0000313" key="2">
    <source>
        <dbReference type="EMBL" id="MBZ0155884.1"/>
    </source>
</evidence>
<reference evidence="2" key="2">
    <citation type="submission" date="2021-08" db="EMBL/GenBank/DDBJ databases">
        <authorList>
            <person name="Dalcin Martins P."/>
        </authorList>
    </citation>
    <scope>NUCLEOTIDE SEQUENCE</scope>
    <source>
        <strain evidence="2">MAG_39</strain>
    </source>
</reference>
<feature type="region of interest" description="Disordered" evidence="1">
    <location>
        <begin position="1"/>
        <end position="126"/>
    </location>
</feature>
<comment type="caution">
    <text evidence="2">The sequence shown here is derived from an EMBL/GenBank/DDBJ whole genome shotgun (WGS) entry which is preliminary data.</text>
</comment>
<evidence type="ECO:0000256" key="1">
    <source>
        <dbReference type="SAM" id="MobiDB-lite"/>
    </source>
</evidence>
<accession>A0A953LZQ3</accession>
<name>A0A953LZQ3_9BACT</name>
<sequence>MAVEQVNNANQVDTAARYNAPQKKQEQIAERKTALREKRSPERDEADDASGGVRVTLSRKAERAARTERKGEEEKNPPAAERQRAEEVRNAEAQRAVEAYKNAKRIADETARPETVRPGQIRRITG</sequence>
<dbReference type="AlphaFoldDB" id="A0A953LZQ3"/>
<proteinExistence type="predicted"/>
<gene>
    <name evidence="2" type="ORF">K8I29_06675</name>
</gene>
<feature type="compositionally biased region" description="Basic and acidic residues" evidence="1">
    <location>
        <begin position="23"/>
        <end position="43"/>
    </location>
</feature>
<dbReference type="EMBL" id="JAIOIV010000052">
    <property type="protein sequence ID" value="MBZ0155884.1"/>
    <property type="molecule type" value="Genomic_DNA"/>
</dbReference>
<evidence type="ECO:0000313" key="3">
    <source>
        <dbReference type="Proteomes" id="UP000705867"/>
    </source>
</evidence>
<feature type="compositionally biased region" description="Basic and acidic residues" evidence="1">
    <location>
        <begin position="105"/>
        <end position="115"/>
    </location>
</feature>